<proteinExistence type="predicted"/>
<evidence type="ECO:0000256" key="1">
    <source>
        <dbReference type="SAM" id="MobiDB-lite"/>
    </source>
</evidence>
<dbReference type="RefSeq" id="WP_160823315.1">
    <property type="nucleotide sequence ID" value="NZ_JBHSXS010000029.1"/>
</dbReference>
<dbReference type="Proteomes" id="UP001596380">
    <property type="component" value="Unassembled WGS sequence"/>
</dbReference>
<reference evidence="3" key="1">
    <citation type="journal article" date="2019" name="Int. J. Syst. Evol. Microbiol.">
        <title>The Global Catalogue of Microorganisms (GCM) 10K type strain sequencing project: providing services to taxonomists for standard genome sequencing and annotation.</title>
        <authorList>
            <consortium name="The Broad Institute Genomics Platform"/>
            <consortium name="The Broad Institute Genome Sequencing Center for Infectious Disease"/>
            <person name="Wu L."/>
            <person name="Ma J."/>
        </authorList>
    </citation>
    <scope>NUCLEOTIDE SEQUENCE [LARGE SCALE GENOMIC DNA]</scope>
    <source>
        <strain evidence="3">JCM 3369</strain>
    </source>
</reference>
<organism evidence="2 3">
    <name type="scientific">Actinomadura yumaensis</name>
    <dbReference type="NCBI Taxonomy" id="111807"/>
    <lineage>
        <taxon>Bacteria</taxon>
        <taxon>Bacillati</taxon>
        <taxon>Actinomycetota</taxon>
        <taxon>Actinomycetes</taxon>
        <taxon>Streptosporangiales</taxon>
        <taxon>Thermomonosporaceae</taxon>
        <taxon>Actinomadura</taxon>
    </lineage>
</organism>
<evidence type="ECO:0000313" key="3">
    <source>
        <dbReference type="Proteomes" id="UP001596380"/>
    </source>
</evidence>
<sequence>MSHCPGPCNAARRRDASHDARDRTARAVPVEGEPVWCRRCRTLIGTRLAELDDLAALLGAAGGGRRPGVPEKVSGSRAAASPSPVADDLDELIRTLLSWEDAYREDRGLGPRPRRGRYAPTLSKCLAWLGAHLDGLLRFPGAEDFGAEVLDLHRRLKGRTTGGGPRRATPLPCPRCDLLTLAHDVVAERVRCRQCRWSATVEEYEAYSRRRAS</sequence>
<name>A0ABW2CWK5_9ACTN</name>
<feature type="compositionally biased region" description="Basic and acidic residues" evidence="1">
    <location>
        <begin position="12"/>
        <end position="25"/>
    </location>
</feature>
<protein>
    <submittedName>
        <fullName evidence="2">Uncharacterized protein</fullName>
    </submittedName>
</protein>
<accession>A0ABW2CWK5</accession>
<feature type="region of interest" description="Disordered" evidence="1">
    <location>
        <begin position="1"/>
        <end position="26"/>
    </location>
</feature>
<feature type="region of interest" description="Disordered" evidence="1">
    <location>
        <begin position="62"/>
        <end position="84"/>
    </location>
</feature>
<comment type="caution">
    <text evidence="2">The sequence shown here is derived from an EMBL/GenBank/DDBJ whole genome shotgun (WGS) entry which is preliminary data.</text>
</comment>
<gene>
    <name evidence="2" type="ORF">ACFQKB_33370</name>
</gene>
<dbReference type="EMBL" id="JBHSXS010000029">
    <property type="protein sequence ID" value="MFC6884690.1"/>
    <property type="molecule type" value="Genomic_DNA"/>
</dbReference>
<keyword evidence="3" id="KW-1185">Reference proteome</keyword>
<evidence type="ECO:0000313" key="2">
    <source>
        <dbReference type="EMBL" id="MFC6884690.1"/>
    </source>
</evidence>